<sequence>MTEATTTSAEMDNKVETNDASGPDDAQHQQEELLRMASTVDEKKLVRKLDLHIIPLVMALYLFSFLDRVNIGNARLYGLEDDLGLSPHQFQVSVSILFVTYLIFEVPSNLVLKLFTPRIWIAFIALTWGIIATLTGLVQNYAGLLATRLLLGIVEAGLFPGLNVYLTFFYTKHELALRVGYLFVSAAVAGALGGLLAYGIGHMDGLEGMAGWRWIMIVEGLPSVVLGVITFFVLPNDAGSAYFLTREEKAAMEVRRMREYGSTASSQVFSKEDMKKAFYDWKVWAFSVAQFGVDTMLYGFSTFLPTIINDLGNWSPAEVQLLTVPCYFLGAVAYMTTALVSDRYQRRGVFCVIFGAVSVVGYGVLLSPASAGVHYFGCFLVAGGLYVVVGLPLAWLPTNSPRYGKRTTATGLQLTLGNTSGIMSAFIYPVADKPRYVRGHAVTLGMVGLGALIYAFMWFWYRRENRRRDEGRWERDDRYRNVPDDELKELGDDSPHYRYTI</sequence>
<dbReference type="Proteomes" id="UP001163324">
    <property type="component" value="Chromosome 3"/>
</dbReference>
<evidence type="ECO:0000313" key="2">
    <source>
        <dbReference type="Proteomes" id="UP001163324"/>
    </source>
</evidence>
<dbReference type="EMBL" id="CM047942">
    <property type="protein sequence ID" value="KAI9901260.1"/>
    <property type="molecule type" value="Genomic_DNA"/>
</dbReference>
<organism evidence="1 2">
    <name type="scientific">Trichothecium roseum</name>
    <dbReference type="NCBI Taxonomy" id="47278"/>
    <lineage>
        <taxon>Eukaryota</taxon>
        <taxon>Fungi</taxon>
        <taxon>Dikarya</taxon>
        <taxon>Ascomycota</taxon>
        <taxon>Pezizomycotina</taxon>
        <taxon>Sordariomycetes</taxon>
        <taxon>Hypocreomycetidae</taxon>
        <taxon>Hypocreales</taxon>
        <taxon>Hypocreales incertae sedis</taxon>
        <taxon>Trichothecium</taxon>
    </lineage>
</organism>
<protein>
    <submittedName>
        <fullName evidence="1">Uncharacterized protein</fullName>
    </submittedName>
</protein>
<evidence type="ECO:0000313" key="1">
    <source>
        <dbReference type="EMBL" id="KAI9901260.1"/>
    </source>
</evidence>
<comment type="caution">
    <text evidence="1">The sequence shown here is derived from an EMBL/GenBank/DDBJ whole genome shotgun (WGS) entry which is preliminary data.</text>
</comment>
<proteinExistence type="predicted"/>
<accession>A0ACC0V4E3</accession>
<reference evidence="1" key="1">
    <citation type="submission" date="2022-10" db="EMBL/GenBank/DDBJ databases">
        <title>Complete Genome of Trichothecium roseum strain YXFP-22015, a Plant Pathogen Isolated from Citrus.</title>
        <authorList>
            <person name="Wang Y."/>
            <person name="Zhu L."/>
        </authorList>
    </citation>
    <scope>NUCLEOTIDE SEQUENCE</scope>
    <source>
        <strain evidence="1">YXFP-22015</strain>
    </source>
</reference>
<gene>
    <name evidence="1" type="ORF">N3K66_003077</name>
</gene>
<name>A0ACC0V4E3_9HYPO</name>
<keyword evidence="2" id="KW-1185">Reference proteome</keyword>